<evidence type="ECO:0000313" key="3">
    <source>
        <dbReference type="EMBL" id="TCZ67361.1"/>
    </source>
</evidence>
<organism evidence="3 4">
    <name type="scientific">Flaviaesturariibacter aridisoli</name>
    <dbReference type="NCBI Taxonomy" id="2545761"/>
    <lineage>
        <taxon>Bacteria</taxon>
        <taxon>Pseudomonadati</taxon>
        <taxon>Bacteroidota</taxon>
        <taxon>Chitinophagia</taxon>
        <taxon>Chitinophagales</taxon>
        <taxon>Chitinophagaceae</taxon>
        <taxon>Flaviaestuariibacter</taxon>
    </lineage>
</organism>
<keyword evidence="4" id="KW-1185">Reference proteome</keyword>
<feature type="region of interest" description="Disordered" evidence="1">
    <location>
        <begin position="154"/>
        <end position="180"/>
    </location>
</feature>
<keyword evidence="2" id="KW-0812">Transmembrane</keyword>
<comment type="caution">
    <text evidence="3">The sequence shown here is derived from an EMBL/GenBank/DDBJ whole genome shotgun (WGS) entry which is preliminary data.</text>
</comment>
<gene>
    <name evidence="3" type="ORF">E0486_15765</name>
</gene>
<accession>A0A4R4DWW6</accession>
<evidence type="ECO:0000256" key="2">
    <source>
        <dbReference type="SAM" id="Phobius"/>
    </source>
</evidence>
<sequence length="180" mass="20457">MESNVATAFRPVLRPGGPLLLAVPHLLLLALVLYLFVQLYRSCVADRRGGESADRLMRRLLELERQFENGRPIDPRVERRELEALLNKVKVCNSSDHLSDDRLLRYHITRSFNLVSERSLLVPPADRVLWMQLESLLQEFYGRYFSVLTGPREEPASAPAGQRVRSQPGAGPKADLMEHA</sequence>
<dbReference type="EMBL" id="SKFH01000035">
    <property type="protein sequence ID" value="TCZ67361.1"/>
    <property type="molecule type" value="Genomic_DNA"/>
</dbReference>
<dbReference type="AlphaFoldDB" id="A0A4R4DWW6"/>
<reference evidence="3 4" key="1">
    <citation type="submission" date="2019-03" db="EMBL/GenBank/DDBJ databases">
        <authorList>
            <person name="Kim M.K.M."/>
        </authorList>
    </citation>
    <scope>NUCLEOTIDE SEQUENCE [LARGE SCALE GENOMIC DNA]</scope>
    <source>
        <strain evidence="3 4">17J68-15</strain>
    </source>
</reference>
<feature type="transmembrane region" description="Helical" evidence="2">
    <location>
        <begin position="20"/>
        <end position="40"/>
    </location>
</feature>
<dbReference type="RefSeq" id="WP_131853515.1">
    <property type="nucleotide sequence ID" value="NZ_SKFH01000035.1"/>
</dbReference>
<keyword evidence="2" id="KW-0472">Membrane</keyword>
<keyword evidence="2" id="KW-1133">Transmembrane helix</keyword>
<proteinExistence type="predicted"/>
<name>A0A4R4DWW6_9BACT</name>
<protein>
    <submittedName>
        <fullName evidence="3">Uncharacterized protein</fullName>
    </submittedName>
</protein>
<evidence type="ECO:0000256" key="1">
    <source>
        <dbReference type="SAM" id="MobiDB-lite"/>
    </source>
</evidence>
<evidence type="ECO:0000313" key="4">
    <source>
        <dbReference type="Proteomes" id="UP000295164"/>
    </source>
</evidence>
<dbReference type="Proteomes" id="UP000295164">
    <property type="component" value="Unassembled WGS sequence"/>
</dbReference>